<evidence type="ECO:0000313" key="6">
    <source>
        <dbReference type="Proteomes" id="UP001317705"/>
    </source>
</evidence>
<organism evidence="5 6">
    <name type="scientific">Geotalea uraniireducens</name>
    <dbReference type="NCBI Taxonomy" id="351604"/>
    <lineage>
        <taxon>Bacteria</taxon>
        <taxon>Pseudomonadati</taxon>
        <taxon>Thermodesulfobacteriota</taxon>
        <taxon>Desulfuromonadia</taxon>
        <taxon>Geobacterales</taxon>
        <taxon>Geobacteraceae</taxon>
        <taxon>Geotalea</taxon>
    </lineage>
</organism>
<dbReference type="PANTHER" id="PTHR44227:SF3">
    <property type="entry name" value="PROTEIN O-MANNOSYL-TRANSFERASE TMTC4"/>
    <property type="match status" value="1"/>
</dbReference>
<feature type="transmembrane region" description="Helical" evidence="4">
    <location>
        <begin position="185"/>
        <end position="209"/>
    </location>
</feature>
<dbReference type="EMBL" id="AP027151">
    <property type="protein sequence ID" value="BDV44321.1"/>
    <property type="molecule type" value="Genomic_DNA"/>
</dbReference>
<gene>
    <name evidence="5" type="ORF">GURASL_32440</name>
</gene>
<feature type="transmembrane region" description="Helical" evidence="4">
    <location>
        <begin position="356"/>
        <end position="373"/>
    </location>
</feature>
<feature type="transmembrane region" description="Helical" evidence="4">
    <location>
        <begin position="95"/>
        <end position="117"/>
    </location>
</feature>
<dbReference type="Pfam" id="PF13432">
    <property type="entry name" value="TPR_16"/>
    <property type="match status" value="1"/>
</dbReference>
<feature type="transmembrane region" description="Helical" evidence="4">
    <location>
        <begin position="329"/>
        <end position="350"/>
    </location>
</feature>
<evidence type="ECO:0000256" key="2">
    <source>
        <dbReference type="ARBA" id="ARBA00022803"/>
    </source>
</evidence>
<dbReference type="InterPro" id="IPR011990">
    <property type="entry name" value="TPR-like_helical_dom_sf"/>
</dbReference>
<sequence>MAETPQGETNETKPLTGGRGQPLDLVILALLTFAVYGRTLGHDFQRNWDDNWYILYNDAVCGFTWPHIKAAFTNYYIGHYAPVHILSYMLDYTLWGLKAGGFLLTNIVLHVANGLLFYRLLNRWYGERLLALTAAALFLLHPVQVETVAWIAERKSLLSLLFLLLAWEGYDRYRRAGERKGRLAYAASLAAFVIALLAKSMAVILPVVLVLYDRCFFPGERRLRLKDKIPFILAAGAVAALTMYAQLPGVGQGGRAATYHGGSPWATFLTMLPVFCRYLGMIVWPAQLSAQYAPPIHRAIDGTVAGAALLLAGVVIGGIRLYRADRRLGFWVIFFWLGLLPVSQIVPMIFLMYDHYLYLPMMAVGVLAGAGALRLRAWLGTRRPALTAALIAGPLVALAVVSCQRAGVWRNALTLWADAVAKQPASDRAWELYGEALYRFTDDIPAARRAYERGLALNPANSEILYGLGDLYTETGELDKGYALLRRLLASKPDYPVGWIALGNNYRRRSEYRQAERAYQRAQTLQPDLLQAVMALGTLAISEGRLDKARAAFLAGESQGWDNPDIAYQLMCVEALAGHREEALAWLEKALQRGFRNYNALFTNRQLASIWDDPRYNYLLQQYFPGSN</sequence>
<name>A0ABN6VYI3_9BACT</name>
<feature type="transmembrane region" description="Helical" evidence="4">
    <location>
        <begin position="265"/>
        <end position="284"/>
    </location>
</feature>
<dbReference type="Gene3D" id="1.25.40.10">
    <property type="entry name" value="Tetratricopeptide repeat domain"/>
    <property type="match status" value="1"/>
</dbReference>
<evidence type="ECO:0000256" key="4">
    <source>
        <dbReference type="SAM" id="Phobius"/>
    </source>
</evidence>
<keyword evidence="2 3" id="KW-0802">TPR repeat</keyword>
<evidence type="ECO:0000256" key="1">
    <source>
        <dbReference type="ARBA" id="ARBA00022737"/>
    </source>
</evidence>
<protein>
    <recommendedName>
        <fullName evidence="7">Tetratricopeptide repeat protein</fullName>
    </recommendedName>
</protein>
<feature type="transmembrane region" description="Helical" evidence="4">
    <location>
        <begin position="229"/>
        <end position="245"/>
    </location>
</feature>
<keyword evidence="1" id="KW-0677">Repeat</keyword>
<keyword evidence="6" id="KW-1185">Reference proteome</keyword>
<dbReference type="RefSeq" id="WP_282000427.1">
    <property type="nucleotide sequence ID" value="NZ_AP027151.1"/>
</dbReference>
<feature type="repeat" description="TPR" evidence="3">
    <location>
        <begin position="496"/>
        <end position="529"/>
    </location>
</feature>
<dbReference type="NCBIfam" id="NF047558">
    <property type="entry name" value="TPR_END_plus"/>
    <property type="match status" value="1"/>
</dbReference>
<evidence type="ECO:0000313" key="5">
    <source>
        <dbReference type="EMBL" id="BDV44321.1"/>
    </source>
</evidence>
<proteinExistence type="predicted"/>
<feature type="transmembrane region" description="Helical" evidence="4">
    <location>
        <begin position="23"/>
        <end position="41"/>
    </location>
</feature>
<reference evidence="5 6" key="1">
    <citation type="submission" date="2022-12" db="EMBL/GenBank/DDBJ databases">
        <title>Polyphasic characterization of Geotalea uranireducens NIT-SL11 newly isolated from a complex of sewage sludge and microbially reduced graphene oxide.</title>
        <authorList>
            <person name="Xie L."/>
            <person name="Yoshida N."/>
            <person name="Meng L."/>
        </authorList>
    </citation>
    <scope>NUCLEOTIDE SEQUENCE [LARGE SCALE GENOMIC DNA]</scope>
    <source>
        <strain evidence="5 6">NIT-SL11</strain>
    </source>
</reference>
<accession>A0ABN6VYI3</accession>
<feature type="transmembrane region" description="Helical" evidence="4">
    <location>
        <begin position="304"/>
        <end position="322"/>
    </location>
</feature>
<evidence type="ECO:0000256" key="3">
    <source>
        <dbReference type="PROSITE-ProRule" id="PRU00339"/>
    </source>
</evidence>
<keyword evidence="4" id="KW-1133">Transmembrane helix</keyword>
<keyword evidence="4" id="KW-0472">Membrane</keyword>
<feature type="transmembrane region" description="Helical" evidence="4">
    <location>
        <begin position="129"/>
        <end position="151"/>
    </location>
</feature>
<keyword evidence="4" id="KW-0812">Transmembrane</keyword>
<dbReference type="InterPro" id="IPR019734">
    <property type="entry name" value="TPR_rpt"/>
</dbReference>
<evidence type="ECO:0008006" key="7">
    <source>
        <dbReference type="Google" id="ProtNLM"/>
    </source>
</evidence>
<dbReference type="PANTHER" id="PTHR44227">
    <property type="match status" value="1"/>
</dbReference>
<feature type="repeat" description="TPR" evidence="3">
    <location>
        <begin position="462"/>
        <end position="495"/>
    </location>
</feature>
<dbReference type="SMART" id="SM00028">
    <property type="entry name" value="TPR"/>
    <property type="match status" value="3"/>
</dbReference>
<feature type="transmembrane region" description="Helical" evidence="4">
    <location>
        <begin position="385"/>
        <end position="402"/>
    </location>
</feature>
<dbReference type="PROSITE" id="PS50005">
    <property type="entry name" value="TPR"/>
    <property type="match status" value="2"/>
</dbReference>
<dbReference type="InterPro" id="IPR052346">
    <property type="entry name" value="O-mannosyl-transferase_TMTC"/>
</dbReference>
<dbReference type="SUPFAM" id="SSF48452">
    <property type="entry name" value="TPR-like"/>
    <property type="match status" value="1"/>
</dbReference>
<dbReference type="Pfam" id="PF14559">
    <property type="entry name" value="TPR_19"/>
    <property type="match status" value="1"/>
</dbReference>
<dbReference type="Proteomes" id="UP001317705">
    <property type="component" value="Chromosome"/>
</dbReference>